<keyword evidence="2" id="KW-1133">Transmembrane helix</keyword>
<organism evidence="3 4">
    <name type="scientific">Marine Group III euryarchaeote CG-Epi3</name>
    <dbReference type="NCBI Taxonomy" id="1888997"/>
    <lineage>
        <taxon>Archaea</taxon>
        <taxon>Methanobacteriati</taxon>
        <taxon>Thermoplasmatota</taxon>
        <taxon>Thermoplasmata</taxon>
        <taxon>Candidatus Thermoprofundales</taxon>
    </lineage>
</organism>
<proteinExistence type="predicted"/>
<feature type="region of interest" description="Disordered" evidence="1">
    <location>
        <begin position="1"/>
        <end position="21"/>
    </location>
</feature>
<reference evidence="3 4" key="1">
    <citation type="submission" date="2016-08" db="EMBL/GenBank/DDBJ databases">
        <title>New Insights into Marine Group III Euryarchaeota, from dark to light.</title>
        <authorList>
            <person name="Haro-Moreno J.M."/>
            <person name="Rodriguez-Valera F."/>
            <person name="Lopez-Garcia P."/>
            <person name="Moreira D."/>
            <person name="Martin-Cuadrado A.B."/>
        </authorList>
    </citation>
    <scope>NUCLEOTIDE SEQUENCE [LARGE SCALE GENOMIC DNA]</scope>
    <source>
        <strain evidence="3">CG-Epi3</strain>
    </source>
</reference>
<keyword evidence="2" id="KW-0812">Transmembrane</keyword>
<keyword evidence="2" id="KW-0472">Membrane</keyword>
<protein>
    <submittedName>
        <fullName evidence="3">Uncharacterized protein</fullName>
    </submittedName>
</protein>
<evidence type="ECO:0000256" key="1">
    <source>
        <dbReference type="SAM" id="MobiDB-lite"/>
    </source>
</evidence>
<accession>A0A1J5U2M7</accession>
<comment type="caution">
    <text evidence="3">The sequence shown here is derived from an EMBL/GenBank/DDBJ whole genome shotgun (WGS) entry which is preliminary data.</text>
</comment>
<dbReference type="AlphaFoldDB" id="A0A1J5U2M7"/>
<evidence type="ECO:0000313" key="3">
    <source>
        <dbReference type="EMBL" id="OIR23005.1"/>
    </source>
</evidence>
<evidence type="ECO:0000313" key="4">
    <source>
        <dbReference type="Proteomes" id="UP000183138"/>
    </source>
</evidence>
<dbReference type="EMBL" id="MIYY01000026">
    <property type="protein sequence ID" value="OIR23005.1"/>
    <property type="molecule type" value="Genomic_DNA"/>
</dbReference>
<evidence type="ECO:0000256" key="2">
    <source>
        <dbReference type="SAM" id="Phobius"/>
    </source>
</evidence>
<feature type="transmembrane region" description="Helical" evidence="2">
    <location>
        <begin position="39"/>
        <end position="62"/>
    </location>
</feature>
<gene>
    <name evidence="3" type="ORF">BEU00_01190</name>
</gene>
<name>A0A1J5U2M7_9ARCH</name>
<sequence>MVVMQSEEDWDDGEDWDDDYDDSDSSSILDMELATKMKLAGVLGVALLLIMSSMIFTNFGFYSGAGTVSVLIDVEEALNPEDRTLGVSILATSPSFGSLSKEGDFTISVSGSQVYSGKFDLNGEGRGSISIDYAAFFTVNGEYVVTVDIKGTKDSDSVELYKSAGSVRGEVPVFDGNYPLSKSENLLINLQFKADETTSYISPWVSGTIKIYHAEEIFDDNQGESYWNEDGSRNFQEVELITFTVEGTSINWAYQSGTTDDGVSLWLDPNEFYSDQESGDYAVTIEFTNDLGDDTSTKEGQSFWKWFHLCETKADGSCNGNN</sequence>
<dbReference type="Proteomes" id="UP000183138">
    <property type="component" value="Unassembled WGS sequence"/>
</dbReference>